<dbReference type="Proteomes" id="UP001232063">
    <property type="component" value="Unassembled WGS sequence"/>
</dbReference>
<dbReference type="PROSITE" id="PS01355">
    <property type="entry name" value="HEMATOPO_REC_S_F1"/>
    <property type="match status" value="1"/>
</dbReference>
<keyword evidence="4" id="KW-1185">Reference proteome</keyword>
<dbReference type="InterPro" id="IPR013783">
    <property type="entry name" value="Ig-like_fold"/>
</dbReference>
<gene>
    <name evidence="3" type="ORF">QNI22_18045</name>
</gene>
<keyword evidence="1" id="KW-0732">Signal</keyword>
<dbReference type="Gene3D" id="2.60.40.10">
    <property type="entry name" value="Immunoglobulins"/>
    <property type="match status" value="2"/>
</dbReference>
<dbReference type="RefSeq" id="WP_314512703.1">
    <property type="nucleotide sequence ID" value="NZ_JASJOU010000005.1"/>
</dbReference>
<organism evidence="3 4">
    <name type="scientific">Xanthocytophaga agilis</name>
    <dbReference type="NCBI Taxonomy" id="3048010"/>
    <lineage>
        <taxon>Bacteria</taxon>
        <taxon>Pseudomonadati</taxon>
        <taxon>Bacteroidota</taxon>
        <taxon>Cytophagia</taxon>
        <taxon>Cytophagales</taxon>
        <taxon>Rhodocytophagaceae</taxon>
        <taxon>Xanthocytophaga</taxon>
    </lineage>
</organism>
<protein>
    <submittedName>
        <fullName evidence="3">T9SS type A sorting domain-containing protein</fullName>
    </submittedName>
</protein>
<feature type="chain" id="PRO_5041948933" evidence="1">
    <location>
        <begin position="24"/>
        <end position="1257"/>
    </location>
</feature>
<name>A0AAE3UFM6_9BACT</name>
<dbReference type="SUPFAM" id="SSF49265">
    <property type="entry name" value="Fibronectin type III"/>
    <property type="match status" value="1"/>
</dbReference>
<comment type="caution">
    <text evidence="3">The sequence shown here is derived from an EMBL/GenBank/DDBJ whole genome shotgun (WGS) entry which is preliminary data.</text>
</comment>
<evidence type="ECO:0000313" key="3">
    <source>
        <dbReference type="EMBL" id="MDJ1502576.1"/>
    </source>
</evidence>
<proteinExistence type="predicted"/>
<dbReference type="AlphaFoldDB" id="A0AAE3UFM6"/>
<dbReference type="NCBIfam" id="TIGR04183">
    <property type="entry name" value="Por_Secre_tail"/>
    <property type="match status" value="1"/>
</dbReference>
<sequence>MKKSVLFLLMVLGGLLADFSVLGQAPTITTPANNATGINPYTQTMTGRLSAGTTPRTGIRRLRVQLYDSDGVTLLLSSAAVSGAGYFSPTIIPTTSTTATYTYPLWNLLQSYADLDPSTSQVYYVRVQTSTATAGWFGPSDATVLNSTLTRITITEPALQNPQIISPANGASFDLCQNLTITVNANYQGARTLLYLVYPTSDPSSPVVDSDADGINPTFANATTATTNYALPAIDTALLAASTPYTIEVYSVDINGELIGTTTSTFTTGVKPPSSIPVITSPLDGATDVSRTPSIAVAAYTGCGTLTSRIIEVDTDPAFGGSSKQTSLQGSGNGAFSWTPATLEFGTQYYVRVTFQISGTTVGEKVISFTTESLVIADPLLISPADEATLDLCSDVVANVNANSTSARSLVFKVFPIGPGPTIFQQTYNFADGNAATTPFNITLLRSLFADNAHYLVELTTRTGANNTGTLIGQVYNDWFTGVNQSSEAANTPVITSPADGVTVNTVTPTIIIQSPFAGCTLNSVLYEILDGTVGNTVVASQNYTTATYNWTVPSFLTAGNTYRARVTYNTANGTFSDTNTFTVSATPGVSIQSPLSLTGLNPCGFPVIVNAYPGATTIKVEYRQKPSGSFGTAFYSTASGSDYTFSFTNTQLLANTNYEMRLTAGTGTGGSFTAITGSATLFDFSTGGIGGTLTPTLSTPLDGATGVSVTPTITFAPYQGDCGAITNYQIEIVPVGGTGDWSTRTGYYYASSASPSFSIPNGVLTAGITYKIRISTEVSLNGGVVGYYSNYDGDDSNPNIYTFTTVSPLETYLELVTSTSNVVGGEIYLNSLNQTLQVLAVSGATQYEIQLSTDSTFTSNIHYTATSASNVFAFNPNSQQLQSGEKYYIRVRISAPSVGPWTSAANIKHVYNSLHPTYADSPVGNVSSNSMKLRGWHMKNATSMFFQIATDVNFTNLVDVHGPYGPISADPAGSGIAYERYSYRKWINGRLVAIDISARDDNYQAFTVLGEYDYVRYLIPGKTYYLRVKNVRTAANGTYLQTGYWANVAAFTVPSYTLTPTATMAGTLTSMFVTPSITASCPPAGVWNVTGMQLQISTDAGFTGIVRDITAASYATTVNSPLNYNTTYYLRVRAQASNNPLGAGAWSPWSATVTFKTMASPSGRVAAAATSLSEDEQSQSVAYPNPFNSTISVTLKAEYAAVTVSLVDQTGKVVDHAQSAGGNTVVLGKKSSQGLYLIRITDQTGVKETIKVVKQY</sequence>
<dbReference type="GO" id="GO:0004896">
    <property type="term" value="F:cytokine receptor activity"/>
    <property type="evidence" value="ECO:0007669"/>
    <property type="project" value="InterPro"/>
</dbReference>
<dbReference type="GO" id="GO:0016020">
    <property type="term" value="C:membrane"/>
    <property type="evidence" value="ECO:0007669"/>
    <property type="project" value="InterPro"/>
</dbReference>
<reference evidence="3" key="1">
    <citation type="submission" date="2023-05" db="EMBL/GenBank/DDBJ databases">
        <authorList>
            <person name="Zhang X."/>
        </authorList>
    </citation>
    <scope>NUCLEOTIDE SEQUENCE</scope>
    <source>
        <strain evidence="3">BD1B2-1</strain>
    </source>
</reference>
<dbReference type="InterPro" id="IPR026444">
    <property type="entry name" value="Secre_tail"/>
</dbReference>
<accession>A0AAE3UFM6</accession>
<dbReference type="InterPro" id="IPR003531">
    <property type="entry name" value="Hempt_rcpt_S_F1_CS"/>
</dbReference>
<dbReference type="InterPro" id="IPR036116">
    <property type="entry name" value="FN3_sf"/>
</dbReference>
<feature type="domain" description="Secretion system C-terminal sorting" evidence="2">
    <location>
        <begin position="1184"/>
        <end position="1248"/>
    </location>
</feature>
<evidence type="ECO:0000259" key="2">
    <source>
        <dbReference type="Pfam" id="PF18962"/>
    </source>
</evidence>
<evidence type="ECO:0000313" key="4">
    <source>
        <dbReference type="Proteomes" id="UP001232063"/>
    </source>
</evidence>
<dbReference type="EMBL" id="JASJOU010000005">
    <property type="protein sequence ID" value="MDJ1502576.1"/>
    <property type="molecule type" value="Genomic_DNA"/>
</dbReference>
<dbReference type="Pfam" id="PF18962">
    <property type="entry name" value="Por_Secre_tail"/>
    <property type="match status" value="1"/>
</dbReference>
<feature type="signal peptide" evidence="1">
    <location>
        <begin position="1"/>
        <end position="23"/>
    </location>
</feature>
<evidence type="ECO:0000256" key="1">
    <source>
        <dbReference type="SAM" id="SignalP"/>
    </source>
</evidence>